<protein>
    <submittedName>
        <fullName evidence="9">Purine/cytosine permease</fullName>
    </submittedName>
</protein>
<evidence type="ECO:0000313" key="9">
    <source>
        <dbReference type="EMBL" id="MBL3678973.1"/>
    </source>
</evidence>
<feature type="transmembrane region" description="Helical" evidence="8">
    <location>
        <begin position="187"/>
        <end position="204"/>
    </location>
</feature>
<evidence type="ECO:0000256" key="7">
    <source>
        <dbReference type="PIRNR" id="PIRNR002744"/>
    </source>
</evidence>
<evidence type="ECO:0000256" key="5">
    <source>
        <dbReference type="ARBA" id="ARBA00022989"/>
    </source>
</evidence>
<dbReference type="PANTHER" id="PTHR31806:SF1">
    <property type="entry name" value="PURINE-CYTOSINE PERMEASE FCY2-RELATED"/>
    <property type="match status" value="1"/>
</dbReference>
<sequence>MNAAGPQRAATGAATKLIDQFGTVERAGVDYVPTADRTSSPGNLFRVFLGGNLALSVVIFGWLPVTFGLNFWQAIASSAVGLLIGLALMVPMTLLGARTGTNNPVSSGAHFGMRGRLLGSTLTLMFAIAYAAIAVWTSGEALVAGAHRLFGTPENSTALLIGYAIIAVEVVLIALYGHGTIVALQKFIIPIAGVLLIVGLIAFAPEFSPTRTSGEYLLGEFWPTWLFAVTISIGGPLSYAPSVGDYTRRINPGRFTDRQVALASCGGIFAGLFATASFGAFTASTFETLSPSYVADLVAHAPGWYLVPLLLLAIMGGFGQGVINIYASGLDLESIVPRLSRTQTTLITSGVALAVMYLGVIATDAISSITAMTVVLNAFAGPWVVINGIGFLVARRGRYDPVALQRFGLGHSGGRYWFSHGWNFRAVIPLLVGALAGLLTVQNELYAAPLADVAGGLDISLPLSVGVAAALYLLALRIWPERGVNDGVAAVERPQ</sequence>
<evidence type="ECO:0000313" key="10">
    <source>
        <dbReference type="Proteomes" id="UP001645859"/>
    </source>
</evidence>
<dbReference type="Proteomes" id="UP001645859">
    <property type="component" value="Unassembled WGS sequence"/>
</dbReference>
<comment type="similarity">
    <text evidence="2 7">Belongs to the purine-cytosine permease (2.A.39) family.</text>
</comment>
<feature type="transmembrane region" description="Helical" evidence="8">
    <location>
        <begin position="44"/>
        <end position="65"/>
    </location>
</feature>
<keyword evidence="3 7" id="KW-0813">Transport</keyword>
<dbReference type="EMBL" id="QYAC01000003">
    <property type="protein sequence ID" value="MBL3678973.1"/>
    <property type="molecule type" value="Genomic_DNA"/>
</dbReference>
<name>A0ABS1SEJ0_9MICO</name>
<keyword evidence="6 7" id="KW-0472">Membrane</keyword>
<feature type="transmembrane region" description="Helical" evidence="8">
    <location>
        <begin position="260"/>
        <end position="283"/>
    </location>
</feature>
<dbReference type="Gene3D" id="1.10.4160.10">
    <property type="entry name" value="Hydantoin permease"/>
    <property type="match status" value="1"/>
</dbReference>
<keyword evidence="10" id="KW-1185">Reference proteome</keyword>
<accession>A0ABS1SEJ0</accession>
<dbReference type="RefSeq" id="WP_202344242.1">
    <property type="nucleotide sequence ID" value="NZ_BAAAPI010000013.1"/>
</dbReference>
<feature type="transmembrane region" description="Helical" evidence="8">
    <location>
        <begin position="224"/>
        <end position="240"/>
    </location>
</feature>
<feature type="transmembrane region" description="Helical" evidence="8">
    <location>
        <begin position="117"/>
        <end position="137"/>
    </location>
</feature>
<feature type="transmembrane region" description="Helical" evidence="8">
    <location>
        <begin position="422"/>
        <end position="441"/>
    </location>
</feature>
<feature type="transmembrane region" description="Helical" evidence="8">
    <location>
        <begin position="369"/>
        <end position="394"/>
    </location>
</feature>
<evidence type="ECO:0000256" key="6">
    <source>
        <dbReference type="ARBA" id="ARBA00023136"/>
    </source>
</evidence>
<feature type="transmembrane region" description="Helical" evidence="8">
    <location>
        <begin position="303"/>
        <end position="323"/>
    </location>
</feature>
<dbReference type="InterPro" id="IPR001248">
    <property type="entry name" value="Pur-cyt_permease"/>
</dbReference>
<evidence type="ECO:0000256" key="3">
    <source>
        <dbReference type="ARBA" id="ARBA00022448"/>
    </source>
</evidence>
<keyword evidence="4 8" id="KW-0812">Transmembrane</keyword>
<organism evidence="9 10">
    <name type="scientific">Leucobacter chromiireducens subsp. solipictus</name>
    <dbReference type="NCBI Taxonomy" id="398235"/>
    <lineage>
        <taxon>Bacteria</taxon>
        <taxon>Bacillati</taxon>
        <taxon>Actinomycetota</taxon>
        <taxon>Actinomycetes</taxon>
        <taxon>Micrococcales</taxon>
        <taxon>Microbacteriaceae</taxon>
        <taxon>Leucobacter</taxon>
    </lineage>
</organism>
<comment type="subcellular location">
    <subcellularLocation>
        <location evidence="1">Membrane</location>
        <topology evidence="1">Multi-pass membrane protein</topology>
    </subcellularLocation>
</comment>
<evidence type="ECO:0000256" key="8">
    <source>
        <dbReference type="SAM" id="Phobius"/>
    </source>
</evidence>
<evidence type="ECO:0000256" key="1">
    <source>
        <dbReference type="ARBA" id="ARBA00004141"/>
    </source>
</evidence>
<comment type="caution">
    <text evidence="9">The sequence shown here is derived from an EMBL/GenBank/DDBJ whole genome shotgun (WGS) entry which is preliminary data.</text>
</comment>
<evidence type="ECO:0000256" key="2">
    <source>
        <dbReference type="ARBA" id="ARBA00008974"/>
    </source>
</evidence>
<dbReference type="Pfam" id="PF02133">
    <property type="entry name" value="Transp_cyt_pur"/>
    <property type="match status" value="1"/>
</dbReference>
<feature type="transmembrane region" description="Helical" evidence="8">
    <location>
        <begin position="453"/>
        <end position="475"/>
    </location>
</feature>
<gene>
    <name evidence="9" type="ORF">D3230_06635</name>
</gene>
<dbReference type="PIRSF" id="PIRSF002744">
    <property type="entry name" value="Pur-cyt_permease"/>
    <property type="match status" value="1"/>
</dbReference>
<dbReference type="PANTHER" id="PTHR31806">
    <property type="entry name" value="PURINE-CYTOSINE PERMEASE FCY2-RELATED"/>
    <property type="match status" value="1"/>
</dbReference>
<feature type="transmembrane region" description="Helical" evidence="8">
    <location>
        <begin position="344"/>
        <end position="363"/>
    </location>
</feature>
<feature type="transmembrane region" description="Helical" evidence="8">
    <location>
        <begin position="71"/>
        <end position="96"/>
    </location>
</feature>
<keyword evidence="5 8" id="KW-1133">Transmembrane helix</keyword>
<feature type="transmembrane region" description="Helical" evidence="8">
    <location>
        <begin position="157"/>
        <end position="175"/>
    </location>
</feature>
<evidence type="ECO:0000256" key="4">
    <source>
        <dbReference type="ARBA" id="ARBA00022692"/>
    </source>
</evidence>
<proteinExistence type="inferred from homology"/>
<reference evidence="9 10" key="1">
    <citation type="submission" date="2018-09" db="EMBL/GenBank/DDBJ databases">
        <title>Comparative genomics of Leucobacter spp.</title>
        <authorList>
            <person name="Reis A.C."/>
            <person name="Kolvenbach B.A."/>
            <person name="Corvini P.F.X."/>
            <person name="Nunes O.C."/>
        </authorList>
    </citation>
    <scope>NUCLEOTIDE SEQUENCE [LARGE SCALE GENOMIC DNA]</scope>
    <source>
        <strain evidence="9 10">TAN 31504</strain>
    </source>
</reference>
<dbReference type="InterPro" id="IPR026030">
    <property type="entry name" value="Pur-cyt_permease_Fcy2/21/22"/>
</dbReference>